<keyword evidence="1" id="KW-0472">Membrane</keyword>
<sequence>MIVLRDLCRTLNETLQLNLDRFYFDILRRMTSIYTLVFLFMIPLTTVALYQFPLMPLIKMPQNMPEKPAFITKTITLHVVKFAHNLTEGHKSSKKQKEIKRANKK</sequence>
<feature type="transmembrane region" description="Helical" evidence="1">
    <location>
        <begin position="33"/>
        <end position="52"/>
    </location>
</feature>
<keyword evidence="1" id="KW-1133">Transmembrane helix</keyword>
<reference evidence="2" key="2">
    <citation type="submission" date="2020-05" db="UniProtKB">
        <authorList>
            <consortium name="EnsemblMetazoa"/>
        </authorList>
    </citation>
    <scope>IDENTIFICATION</scope>
    <source>
        <strain evidence="2">IAEA</strain>
    </source>
</reference>
<evidence type="ECO:0000313" key="2">
    <source>
        <dbReference type="EnsemblMetazoa" id="GBRI001390-PA"/>
    </source>
</evidence>
<keyword evidence="3" id="KW-1185">Reference proteome</keyword>
<evidence type="ECO:0000313" key="3">
    <source>
        <dbReference type="Proteomes" id="UP000091820"/>
    </source>
</evidence>
<dbReference type="Proteomes" id="UP000091820">
    <property type="component" value="Unassembled WGS sequence"/>
</dbReference>
<accession>A0A1A9W090</accession>
<dbReference type="EnsemblMetazoa" id="GBRI001390-RA">
    <property type="protein sequence ID" value="GBRI001390-PA"/>
    <property type="gene ID" value="GBRI001390"/>
</dbReference>
<evidence type="ECO:0000256" key="1">
    <source>
        <dbReference type="SAM" id="Phobius"/>
    </source>
</evidence>
<dbReference type="VEuPathDB" id="VectorBase:GBRI001390"/>
<organism evidence="2 3">
    <name type="scientific">Glossina brevipalpis</name>
    <dbReference type="NCBI Taxonomy" id="37001"/>
    <lineage>
        <taxon>Eukaryota</taxon>
        <taxon>Metazoa</taxon>
        <taxon>Ecdysozoa</taxon>
        <taxon>Arthropoda</taxon>
        <taxon>Hexapoda</taxon>
        <taxon>Insecta</taxon>
        <taxon>Pterygota</taxon>
        <taxon>Neoptera</taxon>
        <taxon>Endopterygota</taxon>
        <taxon>Diptera</taxon>
        <taxon>Brachycera</taxon>
        <taxon>Muscomorpha</taxon>
        <taxon>Hippoboscoidea</taxon>
        <taxon>Glossinidae</taxon>
        <taxon>Glossina</taxon>
    </lineage>
</organism>
<name>A0A1A9W090_9MUSC</name>
<proteinExistence type="predicted"/>
<reference evidence="3" key="1">
    <citation type="submission" date="2014-03" db="EMBL/GenBank/DDBJ databases">
        <authorList>
            <person name="Aksoy S."/>
            <person name="Warren W."/>
            <person name="Wilson R.K."/>
        </authorList>
    </citation>
    <scope>NUCLEOTIDE SEQUENCE [LARGE SCALE GENOMIC DNA]</scope>
    <source>
        <strain evidence="3">IAEA</strain>
    </source>
</reference>
<keyword evidence="1" id="KW-0812">Transmembrane</keyword>
<dbReference type="AlphaFoldDB" id="A0A1A9W090"/>
<protein>
    <submittedName>
        <fullName evidence="2">Uncharacterized protein</fullName>
    </submittedName>
</protein>